<accession>A0A6L2LLS5</accession>
<comment type="caution">
    <text evidence="2">The sequence shown here is derived from an EMBL/GenBank/DDBJ whole genome shotgun (WGS) entry which is preliminary data.</text>
</comment>
<name>A0A6L2LLS5_TANCI</name>
<proteinExistence type="predicted"/>
<dbReference type="EMBL" id="BKCJ010004452">
    <property type="protein sequence ID" value="GEU61125.1"/>
    <property type="molecule type" value="Genomic_DNA"/>
</dbReference>
<gene>
    <name evidence="2" type="ORF">Tci_033103</name>
</gene>
<feature type="transmembrane region" description="Helical" evidence="1">
    <location>
        <begin position="390"/>
        <end position="412"/>
    </location>
</feature>
<keyword evidence="1" id="KW-0812">Transmembrane</keyword>
<reference evidence="2" key="1">
    <citation type="journal article" date="2019" name="Sci. Rep.">
        <title>Draft genome of Tanacetum cinerariifolium, the natural source of mosquito coil.</title>
        <authorList>
            <person name="Yamashiro T."/>
            <person name="Shiraishi A."/>
            <person name="Satake H."/>
            <person name="Nakayama K."/>
        </authorList>
    </citation>
    <scope>NUCLEOTIDE SEQUENCE</scope>
</reference>
<sequence length="444" mass="50523">MLACPHYQNVSKQITRIFGITSTYGSSASLATLLRFSSLASIGTTCSDLWTDLSVDRDLSALENAFPVSSSKLTPSFDLILRAFASLGNDPEHVANLSTYSSKRFNYFCYDDDDDDEDYTAVITPDFSITDSLIKENEHLDTILETKSDEFIKSSVENLVPILSESEDFFDIESEYDMLDCDDSQTTKFSTCSNPFFDNSTSNDDDSSHEEVIHKMSFKTYSNPLFDLDEEIIFSEFNPIHNEDLDSTLKNDCFDTKSYLLESLLNRDTLMASSPKIDSLLEEFFEISSGSTTTHSDSSLYDSFIIDLSVNLFPPADRSDFYEFADELTHIIYPPKYDCVCFKIEPNSGDFTMDVVEDTFPTREPRVHNALPTHPTLQLNLEFIRSSESLFTYVVWIFLHFLLYSVAPQYLLSFGNEDTIFDSGIYNYLFFLLGRMYLIGVELS</sequence>
<feature type="transmembrane region" description="Helical" evidence="1">
    <location>
        <begin position="424"/>
        <end position="443"/>
    </location>
</feature>
<protein>
    <submittedName>
        <fullName evidence="2">Uncharacterized protein</fullName>
    </submittedName>
</protein>
<keyword evidence="1" id="KW-0472">Membrane</keyword>
<evidence type="ECO:0000313" key="2">
    <source>
        <dbReference type="EMBL" id="GEU61125.1"/>
    </source>
</evidence>
<organism evidence="2">
    <name type="scientific">Tanacetum cinerariifolium</name>
    <name type="common">Dalmatian daisy</name>
    <name type="synonym">Chrysanthemum cinerariifolium</name>
    <dbReference type="NCBI Taxonomy" id="118510"/>
    <lineage>
        <taxon>Eukaryota</taxon>
        <taxon>Viridiplantae</taxon>
        <taxon>Streptophyta</taxon>
        <taxon>Embryophyta</taxon>
        <taxon>Tracheophyta</taxon>
        <taxon>Spermatophyta</taxon>
        <taxon>Magnoliopsida</taxon>
        <taxon>eudicotyledons</taxon>
        <taxon>Gunneridae</taxon>
        <taxon>Pentapetalae</taxon>
        <taxon>asterids</taxon>
        <taxon>campanulids</taxon>
        <taxon>Asterales</taxon>
        <taxon>Asteraceae</taxon>
        <taxon>Asteroideae</taxon>
        <taxon>Anthemideae</taxon>
        <taxon>Anthemidinae</taxon>
        <taxon>Tanacetum</taxon>
    </lineage>
</organism>
<evidence type="ECO:0000256" key="1">
    <source>
        <dbReference type="SAM" id="Phobius"/>
    </source>
</evidence>
<keyword evidence="1" id="KW-1133">Transmembrane helix</keyword>
<dbReference type="AlphaFoldDB" id="A0A6L2LLS5"/>